<comment type="subcellular location">
    <subcellularLocation>
        <location evidence="1">Membrane</location>
        <topology evidence="1">Multi-pass membrane protein</topology>
    </subcellularLocation>
</comment>
<evidence type="ECO:0000256" key="4">
    <source>
        <dbReference type="ARBA" id="ARBA00023040"/>
    </source>
</evidence>
<evidence type="ECO:0000313" key="11">
    <source>
        <dbReference type="EMBL" id="VFV23929.1"/>
    </source>
</evidence>
<feature type="transmembrane region" description="Helical" evidence="9">
    <location>
        <begin position="245"/>
        <end position="267"/>
    </location>
</feature>
<keyword evidence="4 8" id="KW-0297">G-protein coupled receptor</keyword>
<evidence type="ECO:0000313" key="12">
    <source>
        <dbReference type="Proteomes" id="UP000386466"/>
    </source>
</evidence>
<evidence type="ECO:0000256" key="2">
    <source>
        <dbReference type="ARBA" id="ARBA00022692"/>
    </source>
</evidence>
<dbReference type="CDD" id="cd15200">
    <property type="entry name" value="7tmA_OXER1"/>
    <property type="match status" value="1"/>
</dbReference>
<evidence type="ECO:0000256" key="3">
    <source>
        <dbReference type="ARBA" id="ARBA00022989"/>
    </source>
</evidence>
<dbReference type="Proteomes" id="UP000386466">
    <property type="component" value="Unassembled WGS sequence"/>
</dbReference>
<dbReference type="PROSITE" id="PS00237">
    <property type="entry name" value="G_PROTEIN_RECEP_F1_1"/>
    <property type="match status" value="1"/>
</dbReference>
<reference evidence="11 12" key="1">
    <citation type="submission" date="2019-01" db="EMBL/GenBank/DDBJ databases">
        <authorList>
            <person name="Alioto T."/>
            <person name="Alioto T."/>
        </authorList>
    </citation>
    <scope>NUCLEOTIDE SEQUENCE [LARGE SCALE GENOMIC DNA]</scope>
</reference>
<proteinExistence type="inferred from homology"/>
<comment type="similarity">
    <text evidence="8">Belongs to the G-protein coupled receptor 1 family.</text>
</comment>
<sequence length="403" mass="44040">MGARTSSSLQKDWKLLSGLWPKQPMESHNLSSSSPLLSLPPSTLPASLSPSFSSSPSAFTTDWGSPGEASAPCHPASSPIVSAFLAPALGVEFVLGLLGNSLALFIFCFHTRPWTSNTVFLVSLVIADFLLIINLPLRVDYYFLHEIWRFGATVCKVNLFMLSTNRSASVVFLTAIALNRYLKVVRPHHMLSRASVWAAARVAGGLWGGILLLNGHLLVTAHTNQSCLSYQLGKNTSASLRWHQALFVLEFFLPLALILFAIVSIGLTIRRRSLGGQTGPRRAVRMLAVVVAVYIICFLPSVILGMASMVAFRLHACHILNICSQLFHGSLAFTYLNSVLDPVLYCFSSPNFLRQGRALLGLSQNWQGSASEESSYQPSARYREASRKAKATEKLQAEVSLES</sequence>
<feature type="transmembrane region" description="Helical" evidence="9">
    <location>
        <begin position="159"/>
        <end position="182"/>
    </location>
</feature>
<feature type="domain" description="G-protein coupled receptors family 1 profile" evidence="10">
    <location>
        <begin position="99"/>
        <end position="345"/>
    </location>
</feature>
<keyword evidence="2 8" id="KW-0812">Transmembrane</keyword>
<organism evidence="11 12">
    <name type="scientific">Lynx pardinus</name>
    <name type="common">Iberian lynx</name>
    <name type="synonym">Felis pardina</name>
    <dbReference type="NCBI Taxonomy" id="191816"/>
    <lineage>
        <taxon>Eukaryota</taxon>
        <taxon>Metazoa</taxon>
        <taxon>Chordata</taxon>
        <taxon>Craniata</taxon>
        <taxon>Vertebrata</taxon>
        <taxon>Euteleostomi</taxon>
        <taxon>Mammalia</taxon>
        <taxon>Eutheria</taxon>
        <taxon>Laurasiatheria</taxon>
        <taxon>Carnivora</taxon>
        <taxon>Feliformia</taxon>
        <taxon>Felidae</taxon>
        <taxon>Felinae</taxon>
        <taxon>Lynx</taxon>
    </lineage>
</organism>
<evidence type="ECO:0000256" key="7">
    <source>
        <dbReference type="ARBA" id="ARBA00023224"/>
    </source>
</evidence>
<feature type="transmembrane region" description="Helical" evidence="9">
    <location>
        <begin position="119"/>
        <end position="139"/>
    </location>
</feature>
<dbReference type="PANTHER" id="PTHR46048:SF1">
    <property type="entry name" value="OXOEICOSANOID RECEPTOR 1"/>
    <property type="match status" value="1"/>
</dbReference>
<dbReference type="InterPro" id="IPR017452">
    <property type="entry name" value="GPCR_Rhodpsn_7TM"/>
</dbReference>
<feature type="transmembrane region" description="Helical" evidence="9">
    <location>
        <begin position="287"/>
        <end position="312"/>
    </location>
</feature>
<gene>
    <name evidence="11" type="ORF">LYPA_23C018231</name>
</gene>
<keyword evidence="5 9" id="KW-0472">Membrane</keyword>
<protein>
    <submittedName>
        <fullName evidence="11">Low quality protein: oxoeicosanoid</fullName>
    </submittedName>
</protein>
<keyword evidence="3 9" id="KW-1133">Transmembrane helix</keyword>
<dbReference type="InterPro" id="IPR051893">
    <property type="entry name" value="HCARs"/>
</dbReference>
<keyword evidence="6 8" id="KW-0675">Receptor</keyword>
<dbReference type="Pfam" id="PF00001">
    <property type="entry name" value="7tm_1"/>
    <property type="match status" value="1"/>
</dbReference>
<evidence type="ECO:0000256" key="5">
    <source>
        <dbReference type="ARBA" id="ARBA00023136"/>
    </source>
</evidence>
<dbReference type="Gene3D" id="1.20.1070.10">
    <property type="entry name" value="Rhodopsin 7-helix transmembrane proteins"/>
    <property type="match status" value="1"/>
</dbReference>
<accession>A0A485MU37</accession>
<evidence type="ECO:0000256" key="1">
    <source>
        <dbReference type="ARBA" id="ARBA00004141"/>
    </source>
</evidence>
<dbReference type="AlphaFoldDB" id="A0A485MU37"/>
<dbReference type="GO" id="GO:0005886">
    <property type="term" value="C:plasma membrane"/>
    <property type="evidence" value="ECO:0007669"/>
    <property type="project" value="TreeGrafter"/>
</dbReference>
<evidence type="ECO:0000256" key="9">
    <source>
        <dbReference type="SAM" id="Phobius"/>
    </source>
</evidence>
<dbReference type="PRINTS" id="PR00237">
    <property type="entry name" value="GPCRRHODOPSN"/>
</dbReference>
<dbReference type="InterPro" id="IPR000276">
    <property type="entry name" value="GPCR_Rhodpsn"/>
</dbReference>
<feature type="transmembrane region" description="Helical" evidence="9">
    <location>
        <begin position="194"/>
        <end position="213"/>
    </location>
</feature>
<dbReference type="EMBL" id="CAAGRJ010006013">
    <property type="protein sequence ID" value="VFV23929.1"/>
    <property type="molecule type" value="Genomic_DNA"/>
</dbReference>
<dbReference type="SUPFAM" id="SSF81321">
    <property type="entry name" value="Family A G protein-coupled receptor-like"/>
    <property type="match status" value="1"/>
</dbReference>
<evidence type="ECO:0000256" key="6">
    <source>
        <dbReference type="ARBA" id="ARBA00023170"/>
    </source>
</evidence>
<evidence type="ECO:0000256" key="8">
    <source>
        <dbReference type="RuleBase" id="RU000688"/>
    </source>
</evidence>
<keyword evidence="12" id="KW-1185">Reference proteome</keyword>
<dbReference type="PROSITE" id="PS50262">
    <property type="entry name" value="G_PROTEIN_RECEP_F1_2"/>
    <property type="match status" value="1"/>
</dbReference>
<feature type="transmembrane region" description="Helical" evidence="9">
    <location>
        <begin position="84"/>
        <end position="107"/>
    </location>
</feature>
<dbReference type="PANTHER" id="PTHR46048">
    <property type="entry name" value="HYDROXYCARBOXYLIC ACID RECEPTOR 2"/>
    <property type="match status" value="1"/>
</dbReference>
<keyword evidence="7 8" id="KW-0807">Transducer</keyword>
<evidence type="ECO:0000259" key="10">
    <source>
        <dbReference type="PROSITE" id="PS50262"/>
    </source>
</evidence>
<name>A0A485MU37_LYNPA</name>
<dbReference type="GO" id="GO:0004930">
    <property type="term" value="F:G protein-coupled receptor activity"/>
    <property type="evidence" value="ECO:0007669"/>
    <property type="project" value="UniProtKB-KW"/>
</dbReference>